<keyword evidence="1" id="KW-0472">Membrane</keyword>
<keyword evidence="1" id="KW-1133">Transmembrane helix</keyword>
<name>A0ABV5GQY3_9FLAO</name>
<feature type="transmembrane region" description="Helical" evidence="1">
    <location>
        <begin position="41"/>
        <end position="58"/>
    </location>
</feature>
<feature type="transmembrane region" description="Helical" evidence="1">
    <location>
        <begin position="293"/>
        <end position="310"/>
    </location>
</feature>
<proteinExistence type="predicted"/>
<dbReference type="RefSeq" id="WP_236457978.1">
    <property type="nucleotide sequence ID" value="NZ_CBCSGE010000008.1"/>
</dbReference>
<accession>A0ABV5GQY3</accession>
<keyword evidence="1" id="KW-0812">Transmembrane</keyword>
<evidence type="ECO:0000313" key="2">
    <source>
        <dbReference type="EMBL" id="MFB9097773.1"/>
    </source>
</evidence>
<gene>
    <name evidence="2" type="ORF">ACFFVF_14745</name>
</gene>
<keyword evidence="3" id="KW-1185">Reference proteome</keyword>
<evidence type="ECO:0000313" key="3">
    <source>
        <dbReference type="Proteomes" id="UP001589607"/>
    </source>
</evidence>
<comment type="caution">
    <text evidence="2">The sequence shown here is derived from an EMBL/GenBank/DDBJ whole genome shotgun (WGS) entry which is preliminary data.</text>
</comment>
<organism evidence="2 3">
    <name type="scientific">Flavobacterium jumunjinense</name>
    <dbReference type="NCBI Taxonomy" id="998845"/>
    <lineage>
        <taxon>Bacteria</taxon>
        <taxon>Pseudomonadati</taxon>
        <taxon>Bacteroidota</taxon>
        <taxon>Flavobacteriia</taxon>
        <taxon>Flavobacteriales</taxon>
        <taxon>Flavobacteriaceae</taxon>
        <taxon>Flavobacterium</taxon>
    </lineage>
</organism>
<evidence type="ECO:0000256" key="1">
    <source>
        <dbReference type="SAM" id="Phobius"/>
    </source>
</evidence>
<protein>
    <recommendedName>
        <fullName evidence="4">Chain length determinant protein</fullName>
    </recommendedName>
</protein>
<sequence length="323" mass="37564">MSTNSQDQEIDLGQVFKKIGEFYQLFIDKIFDFILFLKRNIIIVIVLFILGAGLGFYLDKDSKIYDHEIIVLPNFGSTDYLYSKVNLLESKRKEKDTSFLNKLGFIDKSDFKRIEIEPIIDVYQFIDSKESNFGLIKLMAEDGDLKEIIKDDVTSKNYLYHVIKIKTTNKITSEKLHSSILSYLNKSDYFEVIQKQFIENLKVKIVANDVTVSQIDNLLNDFSKTSSSNQKSDKLVYYNENSQLNDIIKTKEDLIKEQGYNKINLVNSDKIIKDINTSINSKNTEGLSGKTKLILPFLFILIFLFMKGFIRFYKKQMNKRNTV</sequence>
<dbReference type="Proteomes" id="UP001589607">
    <property type="component" value="Unassembled WGS sequence"/>
</dbReference>
<dbReference type="EMBL" id="JBHMEY010000066">
    <property type="protein sequence ID" value="MFB9097773.1"/>
    <property type="molecule type" value="Genomic_DNA"/>
</dbReference>
<reference evidence="2 3" key="1">
    <citation type="submission" date="2024-09" db="EMBL/GenBank/DDBJ databases">
        <authorList>
            <person name="Sun Q."/>
            <person name="Mori K."/>
        </authorList>
    </citation>
    <scope>NUCLEOTIDE SEQUENCE [LARGE SCALE GENOMIC DNA]</scope>
    <source>
        <strain evidence="2 3">CECT 7955</strain>
    </source>
</reference>
<evidence type="ECO:0008006" key="4">
    <source>
        <dbReference type="Google" id="ProtNLM"/>
    </source>
</evidence>